<feature type="region of interest" description="Disordered" evidence="1">
    <location>
        <begin position="222"/>
        <end position="298"/>
    </location>
</feature>
<comment type="caution">
    <text evidence="2">The sequence shown here is derived from an EMBL/GenBank/DDBJ whole genome shotgun (WGS) entry which is preliminary data.</text>
</comment>
<evidence type="ECO:0000313" key="3">
    <source>
        <dbReference type="Proteomes" id="UP001642464"/>
    </source>
</evidence>
<feature type="region of interest" description="Disordered" evidence="1">
    <location>
        <begin position="18"/>
        <end position="81"/>
    </location>
</feature>
<feature type="compositionally biased region" description="Basic and acidic residues" evidence="1">
    <location>
        <begin position="229"/>
        <end position="250"/>
    </location>
</feature>
<proteinExistence type="predicted"/>
<gene>
    <name evidence="2" type="ORF">SCF082_LOCUS26303</name>
</gene>
<name>A0ABP0M5P4_9DINO</name>
<dbReference type="EMBL" id="CAXAMM010019990">
    <property type="protein sequence ID" value="CAK9046831.1"/>
    <property type="molecule type" value="Genomic_DNA"/>
</dbReference>
<reference evidence="2 3" key="1">
    <citation type="submission" date="2024-02" db="EMBL/GenBank/DDBJ databases">
        <authorList>
            <person name="Chen Y."/>
            <person name="Shah S."/>
            <person name="Dougan E. K."/>
            <person name="Thang M."/>
            <person name="Chan C."/>
        </authorList>
    </citation>
    <scope>NUCLEOTIDE SEQUENCE [LARGE SCALE GENOMIC DNA]</scope>
</reference>
<feature type="compositionally biased region" description="Basic and acidic residues" evidence="1">
    <location>
        <begin position="59"/>
        <end position="71"/>
    </location>
</feature>
<dbReference type="Proteomes" id="UP001642464">
    <property type="component" value="Unassembled WGS sequence"/>
</dbReference>
<protein>
    <submittedName>
        <fullName evidence="2">Uncharacterized protein</fullName>
    </submittedName>
</protein>
<feature type="compositionally biased region" description="Basic and acidic residues" evidence="1">
    <location>
        <begin position="264"/>
        <end position="282"/>
    </location>
</feature>
<sequence length="402" mass="45141">MPSLQQLLEGISLGGLSAAPAGRGRCLGQPHPTPEACQGPEELHRSVPQRRGRTSFGHVAKDPQDVEDPSKMETGLPDDDERKECDLNELKLGNQTGMWSKERDDIKWAYDNTLKGQEVQIWWPGRTEHGECNDLHSEDRGCWYRAKLLNDPHCTDGQRCIHFAAHDGEPTNTFTCPTWIRDPDGFGCKLPVFNWQACPMRFKMMRVDTGIPQEFKQALTSPCQPVAKPPHEEPEHQFPERDPKTGEPIEKPGAASDEASGEAQKGKPHDDGAGPQEEKDPTLAEPPQGHCSGPTNDADEARMIFDVKKNTWYRCSNLMRCEPWDVRKIDDSENAQCGSKKCGPEQQCFVHRISALESTYQCVKDEEIMMLPDGDDVAKLSMPMILWAPPVRPRPLRSKPFL</sequence>
<evidence type="ECO:0000256" key="1">
    <source>
        <dbReference type="SAM" id="MobiDB-lite"/>
    </source>
</evidence>
<accession>A0ABP0M5P4</accession>
<evidence type="ECO:0000313" key="2">
    <source>
        <dbReference type="EMBL" id="CAK9046831.1"/>
    </source>
</evidence>
<organism evidence="2 3">
    <name type="scientific">Durusdinium trenchii</name>
    <dbReference type="NCBI Taxonomy" id="1381693"/>
    <lineage>
        <taxon>Eukaryota</taxon>
        <taxon>Sar</taxon>
        <taxon>Alveolata</taxon>
        <taxon>Dinophyceae</taxon>
        <taxon>Suessiales</taxon>
        <taxon>Symbiodiniaceae</taxon>
        <taxon>Durusdinium</taxon>
    </lineage>
</organism>
<keyword evidence="3" id="KW-1185">Reference proteome</keyword>